<dbReference type="InterPro" id="IPR036322">
    <property type="entry name" value="WD40_repeat_dom_sf"/>
</dbReference>
<comment type="caution">
    <text evidence="8">The sequence shown here is derived from an EMBL/GenBank/DDBJ whole genome shotgun (WGS) entry which is preliminary data.</text>
</comment>
<comment type="function">
    <text evidence="1 6">Component of the RIX1 complex required for processing of ITS2 sequences from 35S pre-rRNA.</text>
</comment>
<keyword evidence="9" id="KW-1185">Reference proteome</keyword>
<dbReference type="EMBL" id="JAUJDW010000008">
    <property type="protein sequence ID" value="KAK0661529.1"/>
    <property type="molecule type" value="Genomic_DNA"/>
</dbReference>
<keyword evidence="6" id="KW-0539">Nucleus</keyword>
<dbReference type="SUPFAM" id="SSF50978">
    <property type="entry name" value="WD40 repeat-like"/>
    <property type="match status" value="1"/>
</dbReference>
<evidence type="ECO:0000256" key="4">
    <source>
        <dbReference type="ARBA" id="ARBA00022737"/>
    </source>
</evidence>
<sequence length="550" mass="58999">MLTEHFLASIGTTNRKPDTSSATKDAGIFLHEHQPLLAQRHAFKKSACAPNCVAVSRSHVFAAQIDKAVVNVYSREKGNQEATVPFPERITSLTLALDETLLVLGTDGGRIILWETCTGRSLTGPQSHLQPVNVLAVDPTSQFLLSGSSDSNIHVWSLPSLLSFTAPANPTPLHTLSNHRGGVTALAIGHSTSSANIAISASKDNTAIVWDYQQNNLLATYLLGDTPLALTLDAADRGFFATYEDGSMQYIDFYTSGDADAHNSAIDSLRDPDTSYTPITPAPSTRWRPTNQDLGAAQSIALSWDGTTILTGHSTGKIASWSPVGSTHLKTILNTLPGPVTNISFLPPTGFPTSTNEPKYKIHAVVKPRLDLKAHVSDGEVSSPVPAAYAFNAQLVDSISRPTVSASKSRKGSKKSAFEEALTHTSFPSELLEHSLAELIAFAGSGQSTAAAAPPAPTDGEADFMALDTEEDAGSNANEALERENKELREQLESLQRLQKATLKQLAELKEEKKKSKGAAAPSEKETADGKSDRERKSERLRRLVEKMGD</sequence>
<keyword evidence="6" id="KW-0698">rRNA processing</keyword>
<dbReference type="GO" id="GO:0005656">
    <property type="term" value="C:nuclear pre-replicative complex"/>
    <property type="evidence" value="ECO:0007669"/>
    <property type="project" value="TreeGrafter"/>
</dbReference>
<evidence type="ECO:0000256" key="7">
    <source>
        <dbReference type="SAM" id="MobiDB-lite"/>
    </source>
</evidence>
<dbReference type="Pfam" id="PF00400">
    <property type="entry name" value="WD40"/>
    <property type="match status" value="2"/>
</dbReference>
<dbReference type="Proteomes" id="UP001175001">
    <property type="component" value="Unassembled WGS sequence"/>
</dbReference>
<accession>A0AA39YZP1</accession>
<gene>
    <name evidence="8" type="primary">WDR18</name>
    <name evidence="8" type="ORF">DIS24_g2627</name>
</gene>
<dbReference type="SMART" id="SM00320">
    <property type="entry name" value="WD40"/>
    <property type="match status" value="4"/>
</dbReference>
<dbReference type="FunFam" id="2.130.10.10:FF:000929">
    <property type="entry name" value="Ribosomal assembly complex component Ipi3"/>
    <property type="match status" value="1"/>
</dbReference>
<dbReference type="PROSITE" id="PS50294">
    <property type="entry name" value="WD_REPEATS_REGION"/>
    <property type="match status" value="1"/>
</dbReference>
<dbReference type="AlphaFoldDB" id="A0AA39YZP1"/>
<evidence type="ECO:0000256" key="6">
    <source>
        <dbReference type="RuleBase" id="RU369067"/>
    </source>
</evidence>
<comment type="subcellular location">
    <subcellularLocation>
        <location evidence="6">Nucleus</location>
    </subcellularLocation>
</comment>
<feature type="repeat" description="WD" evidence="5">
    <location>
        <begin position="176"/>
        <end position="220"/>
    </location>
</feature>
<keyword evidence="4" id="KW-0677">Repeat</keyword>
<organism evidence="8 9">
    <name type="scientific">Lasiodiplodia hormozganensis</name>
    <dbReference type="NCBI Taxonomy" id="869390"/>
    <lineage>
        <taxon>Eukaryota</taxon>
        <taxon>Fungi</taxon>
        <taxon>Dikarya</taxon>
        <taxon>Ascomycota</taxon>
        <taxon>Pezizomycotina</taxon>
        <taxon>Dothideomycetes</taxon>
        <taxon>Dothideomycetes incertae sedis</taxon>
        <taxon>Botryosphaeriales</taxon>
        <taxon>Botryosphaeriaceae</taxon>
        <taxon>Lasiodiplodia</taxon>
    </lineage>
</organism>
<dbReference type="Gene3D" id="2.130.10.10">
    <property type="entry name" value="YVTN repeat-like/Quinoprotein amine dehydrogenase"/>
    <property type="match status" value="2"/>
</dbReference>
<evidence type="ECO:0000313" key="9">
    <source>
        <dbReference type="Proteomes" id="UP001175001"/>
    </source>
</evidence>
<protein>
    <recommendedName>
        <fullName evidence="6">Pre-rRNA-processing protein IPI3</fullName>
    </recommendedName>
</protein>
<proteinExistence type="inferred from homology"/>
<comment type="subunit">
    <text evidence="6">Component of the RIX1 complex, composed of IPI1, RIX1/IPI2 and IPI3 in a 1:2:2 stoichiometry. The complex interacts (via RIX1) with MDN1 (via its hexameric AAA ATPase ring) and the pre-60S ribosome particles.</text>
</comment>
<dbReference type="InterPro" id="IPR001680">
    <property type="entry name" value="WD40_rpt"/>
</dbReference>
<dbReference type="PANTHER" id="PTHR18763">
    <property type="entry name" value="WD-REPEAT PROTEIN 18"/>
    <property type="match status" value="1"/>
</dbReference>
<dbReference type="GO" id="GO:0006261">
    <property type="term" value="P:DNA-templated DNA replication"/>
    <property type="evidence" value="ECO:0007669"/>
    <property type="project" value="TreeGrafter"/>
</dbReference>
<dbReference type="PANTHER" id="PTHR18763:SF0">
    <property type="entry name" value="WD REPEAT-CONTAINING PROTEIN 18"/>
    <property type="match status" value="1"/>
</dbReference>
<dbReference type="GO" id="GO:0006364">
    <property type="term" value="P:rRNA processing"/>
    <property type="evidence" value="ECO:0007669"/>
    <property type="project" value="UniProtKB-UniRule"/>
</dbReference>
<evidence type="ECO:0000313" key="8">
    <source>
        <dbReference type="EMBL" id="KAK0661529.1"/>
    </source>
</evidence>
<feature type="repeat" description="WD" evidence="5">
    <location>
        <begin position="125"/>
        <end position="158"/>
    </location>
</feature>
<evidence type="ECO:0000256" key="3">
    <source>
        <dbReference type="ARBA" id="ARBA00022574"/>
    </source>
</evidence>
<dbReference type="InterPro" id="IPR045227">
    <property type="entry name" value="WDR18/Ipi3/RID3"/>
</dbReference>
<feature type="region of interest" description="Disordered" evidence="7">
    <location>
        <begin position="509"/>
        <end position="550"/>
    </location>
</feature>
<reference evidence="8" key="1">
    <citation type="submission" date="2023-06" db="EMBL/GenBank/DDBJ databases">
        <title>Multi-omics analyses reveal the molecular pathogenesis toolkit of Lasiodiplodia hormozganensis, a cross-kingdom pathogen.</title>
        <authorList>
            <person name="Felix C."/>
            <person name="Meneses R."/>
            <person name="Goncalves M.F.M."/>
            <person name="Tilleman L."/>
            <person name="Duarte A.S."/>
            <person name="Jorrin-Novo J.V."/>
            <person name="Van De Peer Y."/>
            <person name="Deforce D."/>
            <person name="Van Nieuwerburgh F."/>
            <person name="Esteves A.C."/>
            <person name="Alves A."/>
        </authorList>
    </citation>
    <scope>NUCLEOTIDE SEQUENCE</scope>
    <source>
        <strain evidence="8">CBS 339.90</strain>
    </source>
</reference>
<feature type="region of interest" description="Disordered" evidence="7">
    <location>
        <begin position="267"/>
        <end position="290"/>
    </location>
</feature>
<evidence type="ECO:0000256" key="1">
    <source>
        <dbReference type="ARBA" id="ARBA00002355"/>
    </source>
</evidence>
<name>A0AA39YZP1_9PEZI</name>
<dbReference type="InterPro" id="IPR015943">
    <property type="entry name" value="WD40/YVTN_repeat-like_dom_sf"/>
</dbReference>
<evidence type="ECO:0000256" key="2">
    <source>
        <dbReference type="ARBA" id="ARBA00010143"/>
    </source>
</evidence>
<dbReference type="PROSITE" id="PS50082">
    <property type="entry name" value="WD_REPEATS_2"/>
    <property type="match status" value="2"/>
</dbReference>
<comment type="similarity">
    <text evidence="2 6">Belongs to the WD repeat IPI3/WDR18 family.</text>
</comment>
<dbReference type="GO" id="GO:0120330">
    <property type="term" value="C:rixosome complex"/>
    <property type="evidence" value="ECO:0007669"/>
    <property type="project" value="UniProtKB-UniRule"/>
</dbReference>
<evidence type="ECO:0000256" key="5">
    <source>
        <dbReference type="PROSITE-ProRule" id="PRU00221"/>
    </source>
</evidence>
<feature type="compositionally biased region" description="Basic and acidic residues" evidence="7">
    <location>
        <begin position="523"/>
        <end position="550"/>
    </location>
</feature>
<keyword evidence="3 5" id="KW-0853">WD repeat</keyword>